<dbReference type="PANTHER" id="PTHR46688:SF1">
    <property type="entry name" value="ADP-RIBOSYLATION FACTOR-LIKE PROTEIN 16"/>
    <property type="match status" value="1"/>
</dbReference>
<dbReference type="STRING" id="246437.L9L0C4"/>
<evidence type="ECO:0000256" key="3">
    <source>
        <dbReference type="PIRSR" id="PIRSR606689-1"/>
    </source>
</evidence>
<dbReference type="InterPro" id="IPR027417">
    <property type="entry name" value="P-loop_NTPase"/>
</dbReference>
<protein>
    <submittedName>
        <fullName evidence="5">ADP-ribosylation factor-like protein 16</fullName>
    </submittedName>
</protein>
<dbReference type="Pfam" id="PF00025">
    <property type="entry name" value="Arf"/>
    <property type="match status" value="1"/>
</dbReference>
<feature type="binding site" evidence="3">
    <location>
        <position position="179"/>
    </location>
    <ligand>
        <name>GTP</name>
        <dbReference type="ChEBI" id="CHEBI:37565"/>
    </ligand>
</feature>
<evidence type="ECO:0000313" key="5">
    <source>
        <dbReference type="EMBL" id="ELW68204.1"/>
    </source>
</evidence>
<keyword evidence="2 3" id="KW-0342">GTP-binding</keyword>
<reference evidence="6" key="1">
    <citation type="submission" date="2012-07" db="EMBL/GenBank/DDBJ databases">
        <title>Genome of the Chinese tree shrew, a rising model animal genetically related to primates.</title>
        <authorList>
            <person name="Zhang G."/>
            <person name="Fan Y."/>
            <person name="Yao Y."/>
            <person name="Huang Z."/>
        </authorList>
    </citation>
    <scope>NUCLEOTIDE SEQUENCE [LARGE SCALE GENOMIC DNA]</scope>
</reference>
<evidence type="ECO:0000256" key="2">
    <source>
        <dbReference type="ARBA" id="ARBA00023134"/>
    </source>
</evidence>
<keyword evidence="1 3" id="KW-0547">Nucleotide-binding</keyword>
<dbReference type="GO" id="GO:0005525">
    <property type="term" value="F:GTP binding"/>
    <property type="evidence" value="ECO:0007669"/>
    <property type="project" value="UniProtKB-KW"/>
</dbReference>
<reference evidence="6" key="2">
    <citation type="journal article" date="2013" name="Nat. Commun.">
        <title>Genome of the Chinese tree shrew.</title>
        <authorList>
            <person name="Fan Y."/>
            <person name="Huang Z.Y."/>
            <person name="Cao C.C."/>
            <person name="Chen C.S."/>
            <person name="Chen Y.X."/>
            <person name="Fan D.D."/>
            <person name="He J."/>
            <person name="Hou H.L."/>
            <person name="Hu L."/>
            <person name="Hu X.T."/>
            <person name="Jiang X.T."/>
            <person name="Lai R."/>
            <person name="Lang Y.S."/>
            <person name="Liang B."/>
            <person name="Liao S.G."/>
            <person name="Mu D."/>
            <person name="Ma Y.Y."/>
            <person name="Niu Y.Y."/>
            <person name="Sun X.Q."/>
            <person name="Xia J.Q."/>
            <person name="Xiao J."/>
            <person name="Xiong Z.Q."/>
            <person name="Xu L."/>
            <person name="Yang L."/>
            <person name="Zhang Y."/>
            <person name="Zhao W."/>
            <person name="Zhao X.D."/>
            <person name="Zheng Y.T."/>
            <person name="Zhou J.M."/>
            <person name="Zhu Y.B."/>
            <person name="Zhang G.J."/>
            <person name="Wang J."/>
            <person name="Yao Y.G."/>
        </authorList>
    </citation>
    <scope>NUCLEOTIDE SEQUENCE [LARGE SCALE GENOMIC DNA]</scope>
</reference>
<proteinExistence type="predicted"/>
<dbReference type="Gene3D" id="3.40.50.300">
    <property type="entry name" value="P-loop containing nucleotide triphosphate hydrolases"/>
    <property type="match status" value="1"/>
</dbReference>
<dbReference type="InterPro" id="IPR006689">
    <property type="entry name" value="Small_GTPase_ARF/SAR"/>
</dbReference>
<accession>L9L0C4</accession>
<dbReference type="InParanoid" id="L9L0C4"/>
<sequence>MMCLLLGPAGVGKTLLVKRLQNILPRRAGGCRTGKGELGEPPPTRPTVGAAGQVATRASPERRRTLCLRCPEPSRWSLVGVGADAEAGRRGVLESQCAASGSWGGTDSAHVLSAACFFSQVGTDLTDIGGPRKITIRELGGCMGPIWSSYYGNCRALLVGTDLTDIGGPRKITIRELGGCMGPIWSSYYGNCRALLFVMDASNPTQLSASCVQLLGLLSAEQLTGASVLILFNKIDLPCYMTLEEMKSLVRLPDIITCAQQNITTAEISAREGTGLAKVLHWLQDTHRASS</sequence>
<evidence type="ECO:0000313" key="6">
    <source>
        <dbReference type="Proteomes" id="UP000011518"/>
    </source>
</evidence>
<dbReference type="PANTHER" id="PTHR46688">
    <property type="entry name" value="ADP-RIBOSYLATION FACTOR-LIKE PROTEIN 16"/>
    <property type="match status" value="1"/>
</dbReference>
<feature type="region of interest" description="Disordered" evidence="4">
    <location>
        <begin position="31"/>
        <end position="54"/>
    </location>
</feature>
<dbReference type="SUPFAM" id="SSF52540">
    <property type="entry name" value="P-loop containing nucleoside triphosphate hydrolases"/>
    <property type="match status" value="1"/>
</dbReference>
<organism evidence="5 6">
    <name type="scientific">Tupaia chinensis</name>
    <name type="common">Chinese tree shrew</name>
    <name type="synonym">Tupaia belangeri chinensis</name>
    <dbReference type="NCBI Taxonomy" id="246437"/>
    <lineage>
        <taxon>Eukaryota</taxon>
        <taxon>Metazoa</taxon>
        <taxon>Chordata</taxon>
        <taxon>Craniata</taxon>
        <taxon>Vertebrata</taxon>
        <taxon>Euteleostomi</taxon>
        <taxon>Mammalia</taxon>
        <taxon>Eutheria</taxon>
        <taxon>Euarchontoglires</taxon>
        <taxon>Scandentia</taxon>
        <taxon>Tupaiidae</taxon>
        <taxon>Tupaia</taxon>
    </lineage>
</organism>
<feature type="binding site" evidence="3">
    <location>
        <begin position="233"/>
        <end position="236"/>
    </location>
    <ligand>
        <name>GTP</name>
        <dbReference type="ChEBI" id="CHEBI:37565"/>
    </ligand>
</feature>
<dbReference type="PROSITE" id="PS51417">
    <property type="entry name" value="ARF"/>
    <property type="match status" value="1"/>
</dbReference>
<dbReference type="Proteomes" id="UP000011518">
    <property type="component" value="Unassembled WGS sequence"/>
</dbReference>
<evidence type="ECO:0000256" key="1">
    <source>
        <dbReference type="ARBA" id="ARBA00022741"/>
    </source>
</evidence>
<dbReference type="eggNOG" id="KOG0072">
    <property type="taxonomic scope" value="Eukaryota"/>
</dbReference>
<name>L9L0C4_TUPCH</name>
<evidence type="ECO:0000256" key="4">
    <source>
        <dbReference type="SAM" id="MobiDB-lite"/>
    </source>
</evidence>
<dbReference type="GO" id="GO:0003924">
    <property type="term" value="F:GTPase activity"/>
    <property type="evidence" value="ECO:0007669"/>
    <property type="project" value="InterPro"/>
</dbReference>
<keyword evidence="6" id="KW-1185">Reference proteome</keyword>
<dbReference type="FunCoup" id="L9L0C4">
    <property type="interactions" value="610"/>
</dbReference>
<dbReference type="AlphaFoldDB" id="L9L0C4"/>
<dbReference type="EMBL" id="KB320577">
    <property type="protein sequence ID" value="ELW68204.1"/>
    <property type="molecule type" value="Genomic_DNA"/>
</dbReference>
<gene>
    <name evidence="5" type="ORF">TREES_T100007393</name>
</gene>